<feature type="compositionally biased region" description="Polar residues" evidence="1">
    <location>
        <begin position="134"/>
        <end position="147"/>
    </location>
</feature>
<dbReference type="InterPro" id="IPR039448">
    <property type="entry name" value="Beta_helix"/>
</dbReference>
<dbReference type="InterPro" id="IPR012334">
    <property type="entry name" value="Pectin_lyas_fold"/>
</dbReference>
<protein>
    <submittedName>
        <fullName evidence="3">Right-handed parallel beta-helix repeat-containing protein</fullName>
    </submittedName>
</protein>
<feature type="region of interest" description="Disordered" evidence="1">
    <location>
        <begin position="110"/>
        <end position="158"/>
    </location>
</feature>
<feature type="domain" description="Right handed beta helix" evidence="2">
    <location>
        <begin position="8"/>
        <end position="111"/>
    </location>
</feature>
<dbReference type="Pfam" id="PF13229">
    <property type="entry name" value="Beta_helix"/>
    <property type="match status" value="1"/>
</dbReference>
<accession>A0ABS5L589</accession>
<dbReference type="EMBL" id="JAAFYZ010000260">
    <property type="protein sequence ID" value="MBS2553511.1"/>
    <property type="molecule type" value="Genomic_DNA"/>
</dbReference>
<sequence length="158" mass="16166">MLTSTRHPVLARCTIEAVERVGVTIGREGIALLRSCTVSGTGPHGIFADHGSAPSIDGCRIENTTGNGITARAAAEPRVSTTVTSAGGHGVTFQNGAGGAFENCDITGAAGSSAVPSRRRPARTLSSWPAACTNPGTRRSNALQNLDQGMAKPARLSR</sequence>
<keyword evidence="4" id="KW-1185">Reference proteome</keyword>
<evidence type="ECO:0000256" key="1">
    <source>
        <dbReference type="SAM" id="MobiDB-lite"/>
    </source>
</evidence>
<organism evidence="3 4">
    <name type="scientific">Catenulispora pinistramenti</name>
    <dbReference type="NCBI Taxonomy" id="2705254"/>
    <lineage>
        <taxon>Bacteria</taxon>
        <taxon>Bacillati</taxon>
        <taxon>Actinomycetota</taxon>
        <taxon>Actinomycetes</taxon>
        <taxon>Catenulisporales</taxon>
        <taxon>Catenulisporaceae</taxon>
        <taxon>Catenulispora</taxon>
    </lineage>
</organism>
<reference evidence="3 4" key="1">
    <citation type="submission" date="2020-02" db="EMBL/GenBank/DDBJ databases">
        <title>Acidophilic actinobacteria isolated from forest soil.</title>
        <authorList>
            <person name="Golinska P."/>
        </authorList>
    </citation>
    <scope>NUCLEOTIDE SEQUENCE [LARGE SCALE GENOMIC DNA]</scope>
    <source>
        <strain evidence="3 4">NL8</strain>
    </source>
</reference>
<name>A0ABS5L589_9ACTN</name>
<evidence type="ECO:0000313" key="4">
    <source>
        <dbReference type="Proteomes" id="UP000730482"/>
    </source>
</evidence>
<dbReference type="InterPro" id="IPR011050">
    <property type="entry name" value="Pectin_lyase_fold/virulence"/>
</dbReference>
<evidence type="ECO:0000313" key="3">
    <source>
        <dbReference type="EMBL" id="MBS2553511.1"/>
    </source>
</evidence>
<dbReference type="Gene3D" id="2.160.20.10">
    <property type="entry name" value="Single-stranded right-handed beta-helix, Pectin lyase-like"/>
    <property type="match status" value="1"/>
</dbReference>
<evidence type="ECO:0000259" key="2">
    <source>
        <dbReference type="Pfam" id="PF13229"/>
    </source>
</evidence>
<dbReference type="Proteomes" id="UP000730482">
    <property type="component" value="Unassembled WGS sequence"/>
</dbReference>
<dbReference type="SUPFAM" id="SSF51126">
    <property type="entry name" value="Pectin lyase-like"/>
    <property type="match status" value="1"/>
</dbReference>
<gene>
    <name evidence="3" type="ORF">KGQ19_42325</name>
</gene>
<dbReference type="RefSeq" id="WP_212020151.1">
    <property type="nucleotide sequence ID" value="NZ_JAAFYZ010000260.1"/>
</dbReference>
<proteinExistence type="predicted"/>
<comment type="caution">
    <text evidence="3">The sequence shown here is derived from an EMBL/GenBank/DDBJ whole genome shotgun (WGS) entry which is preliminary data.</text>
</comment>